<reference evidence="1 2" key="1">
    <citation type="submission" date="2020-04" db="EMBL/GenBank/DDBJ databases">
        <authorList>
            <person name="De Canck E."/>
        </authorList>
    </citation>
    <scope>NUCLEOTIDE SEQUENCE [LARGE SCALE GENOMIC DNA]</scope>
    <source>
        <strain evidence="1 2">LMG 9964</strain>
    </source>
</reference>
<proteinExistence type="predicted"/>
<dbReference type="EMBL" id="CADILN010000001">
    <property type="protein sequence ID" value="CAB4046841.1"/>
    <property type="molecule type" value="Genomic_DNA"/>
</dbReference>
<protein>
    <recommendedName>
        <fullName evidence="3">Peptidase M23 domain-containing protein</fullName>
    </recommendedName>
</protein>
<dbReference type="InterPro" id="IPR011055">
    <property type="entry name" value="Dup_hybrid_motif"/>
</dbReference>
<dbReference type="Proteomes" id="UP000494102">
    <property type="component" value="Unassembled WGS sequence"/>
</dbReference>
<sequence>MIISPPFLPASGLTANDVSKPDPMMDLIDQFEIGHHGAWPVTFDRRSHCAIHLNPGEQTEPVRAIADGEVVAYRVCKKAISDGTTDSTTGQPLLNSNAGFVLLRHKTDTGDGRTITYYSLYMHLLDMASQEHIVPQPNDPPETGSANALSRWLLDTAGGKDGVVQMGGTKKVYRKDMLGYVGQHQGVAHLHFEIFMADGDFNDWFNKAGHKVQIGEKNPVQPTSGDYWGHAYFVIPGGTPIVAQPSGMSDAWFPPLPGGSIGASDTLYVEAWFNKGRRFTRAWIDRGSTGNVTLLTREPVADPYDSGIDSNHNPKRYEYDLYARAMALYPACPSDGYEMLRFGRILSEHPTLTGGACATWIAVPLDEKGTLGYVNIAADTIKKLSDADFPFFTGWQKVDDDNTPFNDAGRCDYATLCGLTGIQDSLPSAEPLEADPNNNNEVNLQLASYVQNTDGVDEKLRGMVFKARSEWDPSNNQERYKDLNDPYGFFGKQKDTNPDGYTKFTDFLSKFQFLDKTPLAGKELWFFHPLAFIRHFRKCGWLSRLELQHLLPKNVVQKATPWKWQPVRLSWAASMLAADNSSSIQRRLELNKAIRKYRIQSPVRMASFFGNATEETQWFQKYHEGSPFWYAPWDGRGMLQLTHATNYIRYWKFKGIAVSATVEDTLKQHTQMADQSRTLPNGHKGMYDSHHYLSDSSTHIPADLIAKREAMANPFEAADSAGCYWAWSGAAGCADGYWTNQSSQYSPLSTDHGIKYFYINGAFGKVAATINTGKPSSNYNSVWDIQSRFLAFANAQVMLFDVTNFPQPDGSTSIFPVGFGRVEES</sequence>
<gene>
    <name evidence="1" type="ORF">LMG9964_00473</name>
</gene>
<evidence type="ECO:0008006" key="3">
    <source>
        <dbReference type="Google" id="ProtNLM"/>
    </source>
</evidence>
<accession>A0A6J5JYU0</accession>
<dbReference type="AlphaFoldDB" id="A0A6J5JYU0"/>
<evidence type="ECO:0000313" key="1">
    <source>
        <dbReference type="EMBL" id="CAB4046841.1"/>
    </source>
</evidence>
<dbReference type="InterPro" id="IPR023346">
    <property type="entry name" value="Lysozyme-like_dom_sf"/>
</dbReference>
<evidence type="ECO:0000313" key="2">
    <source>
        <dbReference type="Proteomes" id="UP000494102"/>
    </source>
</evidence>
<dbReference type="RefSeq" id="WP_014971975.1">
    <property type="nucleotide sequence ID" value="NZ_CADILN010000001.1"/>
</dbReference>
<organism evidence="1 2">
    <name type="scientific">Paraburkholderia phenoliruptrix</name>
    <dbReference type="NCBI Taxonomy" id="252970"/>
    <lineage>
        <taxon>Bacteria</taxon>
        <taxon>Pseudomonadati</taxon>
        <taxon>Pseudomonadota</taxon>
        <taxon>Betaproteobacteria</taxon>
        <taxon>Burkholderiales</taxon>
        <taxon>Burkholderiaceae</taxon>
        <taxon>Paraburkholderia</taxon>
    </lineage>
</organism>
<dbReference type="Gene3D" id="1.10.530.10">
    <property type="match status" value="1"/>
</dbReference>
<dbReference type="SUPFAM" id="SSF53955">
    <property type="entry name" value="Lysozyme-like"/>
    <property type="match status" value="1"/>
</dbReference>
<name>A0A6J5JYU0_9BURK</name>
<dbReference type="Gene3D" id="2.70.70.10">
    <property type="entry name" value="Glucose Permease (Domain IIA)"/>
    <property type="match status" value="1"/>
</dbReference>
<dbReference type="GeneID" id="27799201"/>